<dbReference type="EMBL" id="JALNMH010000006">
    <property type="protein sequence ID" value="MCK7593647.1"/>
    <property type="molecule type" value="Genomic_DNA"/>
</dbReference>
<comment type="caution">
    <text evidence="6">The sequence shown here is derived from an EMBL/GenBank/DDBJ whole genome shotgun (WGS) entry which is preliminary data.</text>
</comment>
<accession>A0ABT0GGI1</accession>
<dbReference type="InterPro" id="IPR007452">
    <property type="entry name" value="TamB_C"/>
</dbReference>
<feature type="domain" description="Translocation and assembly module TamB C-terminal" evidence="5">
    <location>
        <begin position="896"/>
        <end position="1222"/>
    </location>
</feature>
<keyword evidence="2" id="KW-0812">Transmembrane</keyword>
<evidence type="ECO:0000256" key="1">
    <source>
        <dbReference type="ARBA" id="ARBA00004167"/>
    </source>
</evidence>
<name>A0ABT0GGI1_9GAMM</name>
<dbReference type="Pfam" id="PF04357">
    <property type="entry name" value="TamB"/>
    <property type="match status" value="1"/>
</dbReference>
<proteinExistence type="predicted"/>
<reference evidence="6" key="1">
    <citation type="submission" date="2022-04" db="EMBL/GenBank/DDBJ databases">
        <title>Lysobacter sp. CAU 1642 isolated from sea sand.</title>
        <authorList>
            <person name="Kim W."/>
        </authorList>
    </citation>
    <scope>NUCLEOTIDE SEQUENCE</scope>
    <source>
        <strain evidence="6">CAU 1642</strain>
    </source>
</reference>
<evidence type="ECO:0000259" key="5">
    <source>
        <dbReference type="Pfam" id="PF04357"/>
    </source>
</evidence>
<dbReference type="PANTHER" id="PTHR36985:SF1">
    <property type="entry name" value="TRANSLOCATION AND ASSEMBLY MODULE SUBUNIT TAMB"/>
    <property type="match status" value="1"/>
</dbReference>
<sequence length="1224" mass="131664">MTRARRGWLFALALLILLPPLAAAWLLGTTSGLRFAFARAAGALPGLALEAERIEGRLGMIRVEGLALRLADRPIRVDRLELDWRPLAAIAERVEVERLQASGLVIGPVAGAPVESEPFDPEQFVWSYPIPELPVTLDFDEVRVDGARLEDQLLWESLALSASLDRAGRLQLRRLQLGRGQDRLRLSGALPAPPDSAGLQGDWRLGEARGALNLRADGNGGGLQLSTDEGRAELALAIQAPRSWQLRLAADHADLAAILPGVPTPLDLQLELRGEGAAASLSGRFEQALIQLREVEGELRWLADRDTLALGALSARHPAGGSLRVEGELQLQASLELSLQAELDGWPLLADEPEAPAPRFSGRVEAEGTFDDLALRLRGSLARGEQRLPLELDARLLPDALAIEQLRAQGEAGRLLGRGRLQFDPELALDLAIEGEEFDPGWLDPRLSGAFSLGASLDARQVGDRWRAVLELTRLGGRWKDVGISGQGRLEWEDQRLAGELLLQVGEGTVRVTGEGQAARLDIEQLQIDLVQPDTGGVLSGSVQLDGLPDALRWDSDLRIDRLRRDELRVEQLSLSGGLGQTGSRSLRLAWQGADLPPQVRALAGQLELSGNLTDYRADLEAEGDGLRLQAQWRGDLDDTPELRVEQFSLVSPDIGEWRLEEGGQIALGPVMRVEPQCLVSDEARLCLRSLEPGAPGEAAPLEIQLDDLALTRLAALGGAPENLRIEGRLSARARLRTAPSIELLGVEGGLDGGSVVDEALETPQRLVAWSAARWGLRSEDGRWKIKAGADLLPGGQLRLQLDADAAAPLDSSRWDGSLEVDIDQLQALALLAPDVTAAKGALRGSLRWSPGLAPQGEIALQDFSARIAALGIQLRDSSLSLRQGENGLLLDGLLDTGEGPLRVEGEVQPGAEARARIRLAGEGVLVADTRRLALRASPDLEIRWRGGQLILRGKVAIPSALIDLERIEAGVQPSPDVVVLDPREARQGAAAMPLDASVQVVLGEAVKLSGFGFDGRISGTLNIREQPGRSMRGRGTLQLSGSYRAYGQELEIERGRLLFASSALDNPGIDLRARRPLREVEVGVEVRGPARNPRLSLWSRPSMDQAEALSWLVLGQPLASATEADGAQLGQAAAAVGGNLLAARIGGRLGFDTFGVSDSEALGGAAFTVGKYLSPKLYLSYGVGLFDEGTVVTLRYLISRHFDIELESARESRAGINYRIEKD</sequence>
<dbReference type="RefSeq" id="WP_248207597.1">
    <property type="nucleotide sequence ID" value="NZ_JALNMH010000006.1"/>
</dbReference>
<keyword evidence="7" id="KW-1185">Reference proteome</keyword>
<keyword evidence="3" id="KW-1133">Transmembrane helix</keyword>
<evidence type="ECO:0000256" key="4">
    <source>
        <dbReference type="ARBA" id="ARBA00023136"/>
    </source>
</evidence>
<comment type="subcellular location">
    <subcellularLocation>
        <location evidence="1">Membrane</location>
        <topology evidence="1">Single-pass membrane protein</topology>
    </subcellularLocation>
</comment>
<gene>
    <name evidence="6" type="ORF">M0G41_08195</name>
</gene>
<keyword evidence="4" id="KW-0472">Membrane</keyword>
<protein>
    <submittedName>
        <fullName evidence="6">Translocation/assembly module TamB domain-containing protein</fullName>
    </submittedName>
</protein>
<dbReference type="PANTHER" id="PTHR36985">
    <property type="entry name" value="TRANSLOCATION AND ASSEMBLY MODULE SUBUNIT TAMB"/>
    <property type="match status" value="1"/>
</dbReference>
<evidence type="ECO:0000313" key="6">
    <source>
        <dbReference type="EMBL" id="MCK7593647.1"/>
    </source>
</evidence>
<organism evidence="6 7">
    <name type="scientific">Pseudomarimonas salicorniae</name>
    <dbReference type="NCBI Taxonomy" id="2933270"/>
    <lineage>
        <taxon>Bacteria</taxon>
        <taxon>Pseudomonadati</taxon>
        <taxon>Pseudomonadota</taxon>
        <taxon>Gammaproteobacteria</taxon>
        <taxon>Lysobacterales</taxon>
        <taxon>Lysobacteraceae</taxon>
        <taxon>Pseudomarimonas</taxon>
    </lineage>
</organism>
<dbReference type="Proteomes" id="UP001431449">
    <property type="component" value="Unassembled WGS sequence"/>
</dbReference>
<evidence type="ECO:0000313" key="7">
    <source>
        <dbReference type="Proteomes" id="UP001431449"/>
    </source>
</evidence>
<evidence type="ECO:0000256" key="2">
    <source>
        <dbReference type="ARBA" id="ARBA00022692"/>
    </source>
</evidence>
<evidence type="ECO:0000256" key="3">
    <source>
        <dbReference type="ARBA" id="ARBA00022989"/>
    </source>
</evidence>